<dbReference type="PROSITE" id="PS00108">
    <property type="entry name" value="PROTEIN_KINASE_ST"/>
    <property type="match status" value="1"/>
</dbReference>
<dbReference type="InterPro" id="IPR008271">
    <property type="entry name" value="Ser/Thr_kinase_AS"/>
</dbReference>
<keyword evidence="2" id="KW-0808">Transferase</keyword>
<dbReference type="Proteomes" id="UP000789508">
    <property type="component" value="Unassembled WGS sequence"/>
</dbReference>
<keyword evidence="5 7" id="KW-0067">ATP-binding</keyword>
<feature type="compositionally biased region" description="Low complexity" evidence="9">
    <location>
        <begin position="19"/>
        <end position="35"/>
    </location>
</feature>
<gene>
    <name evidence="11" type="ORF">ALEPTO_LOCUS2697</name>
</gene>
<dbReference type="GO" id="GO:0004674">
    <property type="term" value="F:protein serine/threonine kinase activity"/>
    <property type="evidence" value="ECO:0007669"/>
    <property type="project" value="UniProtKB-KW"/>
</dbReference>
<evidence type="ECO:0000256" key="3">
    <source>
        <dbReference type="ARBA" id="ARBA00022741"/>
    </source>
</evidence>
<dbReference type="EMBL" id="CAJVPS010000419">
    <property type="protein sequence ID" value="CAG8485208.1"/>
    <property type="molecule type" value="Genomic_DNA"/>
</dbReference>
<evidence type="ECO:0000313" key="11">
    <source>
        <dbReference type="EMBL" id="CAG8485208.1"/>
    </source>
</evidence>
<dbReference type="Gene3D" id="3.30.200.20">
    <property type="entry name" value="Phosphorylase Kinase, domain 1"/>
    <property type="match status" value="1"/>
</dbReference>
<dbReference type="Gene3D" id="1.10.510.10">
    <property type="entry name" value="Transferase(Phosphotransferase) domain 1"/>
    <property type="match status" value="1"/>
</dbReference>
<keyword evidence="4" id="KW-0418">Kinase</keyword>
<evidence type="ECO:0000259" key="10">
    <source>
        <dbReference type="PROSITE" id="PS50011"/>
    </source>
</evidence>
<dbReference type="GO" id="GO:0005524">
    <property type="term" value="F:ATP binding"/>
    <property type="evidence" value="ECO:0007669"/>
    <property type="project" value="UniProtKB-UniRule"/>
</dbReference>
<proteinExistence type="inferred from homology"/>
<dbReference type="AlphaFoldDB" id="A0A9N8WI34"/>
<feature type="region of interest" description="Disordered" evidence="9">
    <location>
        <begin position="1"/>
        <end position="35"/>
    </location>
</feature>
<evidence type="ECO:0000256" key="1">
    <source>
        <dbReference type="ARBA" id="ARBA00022527"/>
    </source>
</evidence>
<evidence type="ECO:0000256" key="9">
    <source>
        <dbReference type="SAM" id="MobiDB-lite"/>
    </source>
</evidence>
<dbReference type="PANTHER" id="PTHR47448">
    <property type="entry name" value="DUAL SPECIFICITY MITOGEN-ACTIVATED PROTEIN KINASE KINASE DSOR1-LIKE PROTEIN"/>
    <property type="match status" value="1"/>
</dbReference>
<comment type="caution">
    <text evidence="11">The sequence shown here is derived from an EMBL/GenBank/DDBJ whole genome shotgun (WGS) entry which is preliminary data.</text>
</comment>
<dbReference type="PROSITE" id="PS50011">
    <property type="entry name" value="PROTEIN_KINASE_DOM"/>
    <property type="match status" value="1"/>
</dbReference>
<keyword evidence="1 8" id="KW-0723">Serine/threonine-protein kinase</keyword>
<feature type="binding site" evidence="7">
    <location>
        <position position="127"/>
    </location>
    <ligand>
        <name>ATP</name>
        <dbReference type="ChEBI" id="CHEBI:30616"/>
    </ligand>
</feature>
<organism evidence="11 12">
    <name type="scientific">Ambispora leptoticha</name>
    <dbReference type="NCBI Taxonomy" id="144679"/>
    <lineage>
        <taxon>Eukaryota</taxon>
        <taxon>Fungi</taxon>
        <taxon>Fungi incertae sedis</taxon>
        <taxon>Mucoromycota</taxon>
        <taxon>Glomeromycotina</taxon>
        <taxon>Glomeromycetes</taxon>
        <taxon>Archaeosporales</taxon>
        <taxon>Ambisporaceae</taxon>
        <taxon>Ambispora</taxon>
    </lineage>
</organism>
<dbReference type="SMART" id="SM00220">
    <property type="entry name" value="S_TKc"/>
    <property type="match status" value="1"/>
</dbReference>
<evidence type="ECO:0000256" key="6">
    <source>
        <dbReference type="ARBA" id="ARBA00038035"/>
    </source>
</evidence>
<dbReference type="InterPro" id="IPR000719">
    <property type="entry name" value="Prot_kinase_dom"/>
</dbReference>
<evidence type="ECO:0000256" key="8">
    <source>
        <dbReference type="RuleBase" id="RU000304"/>
    </source>
</evidence>
<dbReference type="SUPFAM" id="SSF56112">
    <property type="entry name" value="Protein kinase-like (PK-like)"/>
    <property type="match status" value="1"/>
</dbReference>
<comment type="similarity">
    <text evidence="6">Belongs to the protein kinase superfamily. STE Ser/Thr protein kinase family. MAP kinase kinase subfamily.</text>
</comment>
<accession>A0A9N8WI34</accession>
<evidence type="ECO:0000256" key="7">
    <source>
        <dbReference type="PROSITE-ProRule" id="PRU10141"/>
    </source>
</evidence>
<dbReference type="GO" id="GO:0000165">
    <property type="term" value="P:MAPK cascade"/>
    <property type="evidence" value="ECO:0007669"/>
    <property type="project" value="UniProtKB-ARBA"/>
</dbReference>
<name>A0A9N8WI34_9GLOM</name>
<protein>
    <submittedName>
        <fullName evidence="11">6378_t:CDS:1</fullName>
    </submittedName>
</protein>
<keyword evidence="3 7" id="KW-0547">Nucleotide-binding</keyword>
<sequence>MASPTRGRARNNLPGRLEIPSPMNSPSPSSAPSSLSPLILPASNISNAKVTTAQITNEIRTQILKVQPNDGEYGNGDEVPVIVSTSGFEGSAMKSDDFQELQRLGEGAGGMVTKVMHKATKKIMAKKKINVDPEPTVHRQILRELEFLQKCHSPNIVSYYGAFLEDEGSSIAIIMEFCEGGSLDAIYKTVSSRQGRISETVLGKISESVLKGLVHLYNNDIIHRDIKPSNILVTKRGEIKICDLGVSGKLVQSIASTFLGTSYYMAPERITGMPYRVSADVWSLGLTIMEVAQNRFPYPEELSPIELVAHIANAPAPELSNEYEWSEDLKSFLKFCLEKDGQKRPTPKQMLLHPFIQRTALKQVNLQEWIRDVWEWESSPNADSSLFDKLKNLNLSATES</sequence>
<dbReference type="InterPro" id="IPR050915">
    <property type="entry name" value="MAP_kinase_kinase"/>
</dbReference>
<feature type="domain" description="Protein kinase" evidence="10">
    <location>
        <begin position="98"/>
        <end position="356"/>
    </location>
</feature>
<dbReference type="Pfam" id="PF00069">
    <property type="entry name" value="Pkinase"/>
    <property type="match status" value="1"/>
</dbReference>
<dbReference type="InterPro" id="IPR017441">
    <property type="entry name" value="Protein_kinase_ATP_BS"/>
</dbReference>
<dbReference type="OrthoDB" id="10252354at2759"/>
<evidence type="ECO:0000256" key="2">
    <source>
        <dbReference type="ARBA" id="ARBA00022679"/>
    </source>
</evidence>
<keyword evidence="12" id="KW-1185">Reference proteome</keyword>
<reference evidence="11" key="1">
    <citation type="submission" date="2021-06" db="EMBL/GenBank/DDBJ databases">
        <authorList>
            <person name="Kallberg Y."/>
            <person name="Tangrot J."/>
            <person name="Rosling A."/>
        </authorList>
    </citation>
    <scope>NUCLEOTIDE SEQUENCE</scope>
    <source>
        <strain evidence="11">FL130A</strain>
    </source>
</reference>
<dbReference type="PANTHER" id="PTHR47448:SF5">
    <property type="entry name" value="MITOGEN-ACTIVATED PROTEIN KINASE KINAE MKK2"/>
    <property type="match status" value="1"/>
</dbReference>
<dbReference type="InterPro" id="IPR011009">
    <property type="entry name" value="Kinase-like_dom_sf"/>
</dbReference>
<evidence type="ECO:0000256" key="4">
    <source>
        <dbReference type="ARBA" id="ARBA00022777"/>
    </source>
</evidence>
<dbReference type="FunFam" id="1.10.510.10:FF:000263">
    <property type="entry name" value="MAP kinase skh1/pek1"/>
    <property type="match status" value="1"/>
</dbReference>
<evidence type="ECO:0000256" key="5">
    <source>
        <dbReference type="ARBA" id="ARBA00022840"/>
    </source>
</evidence>
<dbReference type="FunFam" id="3.30.200.20:FF:000040">
    <property type="entry name" value="Dual specificity mitogen-activated protein kinase kinase"/>
    <property type="match status" value="1"/>
</dbReference>
<evidence type="ECO:0000313" key="12">
    <source>
        <dbReference type="Proteomes" id="UP000789508"/>
    </source>
</evidence>
<dbReference type="PROSITE" id="PS00107">
    <property type="entry name" value="PROTEIN_KINASE_ATP"/>
    <property type="match status" value="1"/>
</dbReference>